<dbReference type="EMBL" id="JANDBC010000001">
    <property type="protein sequence ID" value="MCP9290156.1"/>
    <property type="molecule type" value="Genomic_DNA"/>
</dbReference>
<organism evidence="2 3">
    <name type="scientific">Gracilimonas sediminicola</name>
    <dbReference type="NCBI Taxonomy" id="2952158"/>
    <lineage>
        <taxon>Bacteria</taxon>
        <taxon>Pseudomonadati</taxon>
        <taxon>Balneolota</taxon>
        <taxon>Balneolia</taxon>
        <taxon>Balneolales</taxon>
        <taxon>Balneolaceae</taxon>
        <taxon>Gracilimonas</taxon>
    </lineage>
</organism>
<dbReference type="AlphaFoldDB" id="A0A9X2RBA2"/>
<dbReference type="InterPro" id="IPR035093">
    <property type="entry name" value="RelE/ParE_toxin_dom_sf"/>
</dbReference>
<reference evidence="2" key="1">
    <citation type="submission" date="2022-06" db="EMBL/GenBank/DDBJ databases">
        <title>Gracilimonas sp. CAU 1638 isolated from sea sediment.</title>
        <authorList>
            <person name="Kim W."/>
        </authorList>
    </citation>
    <scope>NUCLEOTIDE SEQUENCE</scope>
    <source>
        <strain evidence="2">CAU 1638</strain>
    </source>
</reference>
<dbReference type="RefSeq" id="WP_255131979.1">
    <property type="nucleotide sequence ID" value="NZ_JANDBC010000001.1"/>
</dbReference>
<sequence>MAFELDDAAEAEFYDIVDYYKQFDHTLSYDFIQEFEDAVQRLIKFPKAGHPYLHQTKRIFLNRFPYAIVYKVYRDKLIMVFAIMHMKRKPDYWEKRLK</sequence>
<comment type="caution">
    <text evidence="2">The sequence shown here is derived from an EMBL/GenBank/DDBJ whole genome shotgun (WGS) entry which is preliminary data.</text>
</comment>
<dbReference type="Gene3D" id="3.30.2310.20">
    <property type="entry name" value="RelE-like"/>
    <property type="match status" value="1"/>
</dbReference>
<dbReference type="Proteomes" id="UP001139125">
    <property type="component" value="Unassembled WGS sequence"/>
</dbReference>
<keyword evidence="3" id="KW-1185">Reference proteome</keyword>
<protein>
    <submittedName>
        <fullName evidence="2">Type II toxin-antitoxin system RelE/ParE family toxin</fullName>
    </submittedName>
</protein>
<accession>A0A9X2RBA2</accession>
<evidence type="ECO:0000313" key="3">
    <source>
        <dbReference type="Proteomes" id="UP001139125"/>
    </source>
</evidence>
<dbReference type="Pfam" id="PF05016">
    <property type="entry name" value="ParE_toxin"/>
    <property type="match status" value="1"/>
</dbReference>
<proteinExistence type="predicted"/>
<keyword evidence="1" id="KW-1277">Toxin-antitoxin system</keyword>
<dbReference type="InterPro" id="IPR007712">
    <property type="entry name" value="RelE/ParE_toxin"/>
</dbReference>
<evidence type="ECO:0000313" key="2">
    <source>
        <dbReference type="EMBL" id="MCP9290156.1"/>
    </source>
</evidence>
<gene>
    <name evidence="2" type="ORF">NM125_01020</name>
</gene>
<name>A0A9X2RBA2_9BACT</name>
<evidence type="ECO:0000256" key="1">
    <source>
        <dbReference type="ARBA" id="ARBA00022649"/>
    </source>
</evidence>